<reference evidence="1" key="1">
    <citation type="submission" date="2018-05" db="EMBL/GenBank/DDBJ databases">
        <authorList>
            <person name="Lanie J.A."/>
            <person name="Ng W.-L."/>
            <person name="Kazmierczak K.M."/>
            <person name="Andrzejewski T.M."/>
            <person name="Davidsen T.M."/>
            <person name="Wayne K.J."/>
            <person name="Tettelin H."/>
            <person name="Glass J.I."/>
            <person name="Rusch D."/>
            <person name="Podicherti R."/>
            <person name="Tsui H.-C.T."/>
            <person name="Winkler M.E."/>
        </authorList>
    </citation>
    <scope>NUCLEOTIDE SEQUENCE</scope>
</reference>
<organism evidence="1">
    <name type="scientific">marine metagenome</name>
    <dbReference type="NCBI Taxonomy" id="408172"/>
    <lineage>
        <taxon>unclassified sequences</taxon>
        <taxon>metagenomes</taxon>
        <taxon>ecological metagenomes</taxon>
    </lineage>
</organism>
<proteinExistence type="predicted"/>
<dbReference type="EMBL" id="UINC01058250">
    <property type="protein sequence ID" value="SVB80292.1"/>
    <property type="molecule type" value="Genomic_DNA"/>
</dbReference>
<sequence>IRFPFPGWASGSKGFCLGRIGANGRVVKIFWNKIINIKRRLALMRQLSRAYLNYSISI</sequence>
<gene>
    <name evidence="1" type="ORF">METZ01_LOCUS233146</name>
</gene>
<name>A0A382GZH5_9ZZZZ</name>
<feature type="non-terminal residue" evidence="1">
    <location>
        <position position="1"/>
    </location>
</feature>
<evidence type="ECO:0000313" key="1">
    <source>
        <dbReference type="EMBL" id="SVB80292.1"/>
    </source>
</evidence>
<feature type="non-terminal residue" evidence="1">
    <location>
        <position position="58"/>
    </location>
</feature>
<protein>
    <submittedName>
        <fullName evidence="1">Uncharacterized protein</fullName>
    </submittedName>
</protein>
<accession>A0A382GZH5</accession>
<dbReference type="AlphaFoldDB" id="A0A382GZH5"/>